<evidence type="ECO:0000313" key="3">
    <source>
        <dbReference type="Proteomes" id="UP000054279"/>
    </source>
</evidence>
<reference evidence="2 3" key="1">
    <citation type="submission" date="2014-06" db="EMBL/GenBank/DDBJ databases">
        <title>Evolutionary Origins and Diversification of the Mycorrhizal Mutualists.</title>
        <authorList>
            <consortium name="DOE Joint Genome Institute"/>
            <consortium name="Mycorrhizal Genomics Consortium"/>
            <person name="Kohler A."/>
            <person name="Kuo A."/>
            <person name="Nagy L.G."/>
            <person name="Floudas D."/>
            <person name="Copeland A."/>
            <person name="Barry K.W."/>
            <person name="Cichocki N."/>
            <person name="Veneault-Fourrey C."/>
            <person name="LaButti K."/>
            <person name="Lindquist E.A."/>
            <person name="Lipzen A."/>
            <person name="Lundell T."/>
            <person name="Morin E."/>
            <person name="Murat C."/>
            <person name="Riley R."/>
            <person name="Ohm R."/>
            <person name="Sun H."/>
            <person name="Tunlid A."/>
            <person name="Henrissat B."/>
            <person name="Grigoriev I.V."/>
            <person name="Hibbett D.S."/>
            <person name="Martin F."/>
        </authorList>
    </citation>
    <scope>NUCLEOTIDE SEQUENCE [LARGE SCALE GENOMIC DNA]</scope>
    <source>
        <strain evidence="2 3">SS14</strain>
    </source>
</reference>
<gene>
    <name evidence="2" type="ORF">M422DRAFT_262637</name>
</gene>
<dbReference type="AlphaFoldDB" id="A0A0C9UJM2"/>
<dbReference type="EMBL" id="KN837192">
    <property type="protein sequence ID" value="KIJ35079.1"/>
    <property type="molecule type" value="Genomic_DNA"/>
</dbReference>
<accession>A0A0C9UJM2</accession>
<name>A0A0C9UJM2_SPHS4</name>
<organism evidence="2 3">
    <name type="scientific">Sphaerobolus stellatus (strain SS14)</name>
    <dbReference type="NCBI Taxonomy" id="990650"/>
    <lineage>
        <taxon>Eukaryota</taxon>
        <taxon>Fungi</taxon>
        <taxon>Dikarya</taxon>
        <taxon>Basidiomycota</taxon>
        <taxon>Agaricomycotina</taxon>
        <taxon>Agaricomycetes</taxon>
        <taxon>Phallomycetidae</taxon>
        <taxon>Geastrales</taxon>
        <taxon>Sphaerobolaceae</taxon>
        <taxon>Sphaerobolus</taxon>
    </lineage>
</organism>
<dbReference type="Proteomes" id="UP000054279">
    <property type="component" value="Unassembled WGS sequence"/>
</dbReference>
<evidence type="ECO:0000313" key="2">
    <source>
        <dbReference type="EMBL" id="KIJ35079.1"/>
    </source>
</evidence>
<sequence>MHFMKSAVPSSNIVLQALATLNTPPNISRRWFNRRSSSGDPGGPTCLKEKEPGASQMSSAGAPQAKRAAPPQHLAPRKAPPHTGPSPDILRSSSTVYNFIIHFKQLLGSY</sequence>
<protein>
    <submittedName>
        <fullName evidence="2">Uncharacterized protein</fullName>
    </submittedName>
</protein>
<feature type="region of interest" description="Disordered" evidence="1">
    <location>
        <begin position="26"/>
        <end position="91"/>
    </location>
</feature>
<keyword evidence="3" id="KW-1185">Reference proteome</keyword>
<proteinExistence type="predicted"/>
<dbReference type="HOGENOM" id="CLU_2172673_0_0_1"/>
<evidence type="ECO:0000256" key="1">
    <source>
        <dbReference type="SAM" id="MobiDB-lite"/>
    </source>
</evidence>